<evidence type="ECO:0000256" key="10">
    <source>
        <dbReference type="ARBA" id="ARBA00023004"/>
    </source>
</evidence>
<feature type="transmembrane region" description="Helical" evidence="12">
    <location>
        <begin position="260"/>
        <end position="280"/>
    </location>
</feature>
<evidence type="ECO:0000256" key="4">
    <source>
        <dbReference type="ARBA" id="ARBA00022475"/>
    </source>
</evidence>
<dbReference type="GO" id="GO:0046872">
    <property type="term" value="F:metal ion binding"/>
    <property type="evidence" value="ECO:0007669"/>
    <property type="project" value="UniProtKB-KW"/>
</dbReference>
<protein>
    <submittedName>
        <fullName evidence="13">Cytochrome d ubiquinol oxidase, subunit II</fullName>
    </submittedName>
</protein>
<evidence type="ECO:0000313" key="14">
    <source>
        <dbReference type="Proteomes" id="UP000033695"/>
    </source>
</evidence>
<evidence type="ECO:0000256" key="7">
    <source>
        <dbReference type="ARBA" id="ARBA00022723"/>
    </source>
</evidence>
<organism evidence="13 14">
    <name type="scientific">Bombilactobacillus mellis</name>
    <dbReference type="NCBI Taxonomy" id="1218508"/>
    <lineage>
        <taxon>Bacteria</taxon>
        <taxon>Bacillati</taxon>
        <taxon>Bacillota</taxon>
        <taxon>Bacilli</taxon>
        <taxon>Lactobacillales</taxon>
        <taxon>Lactobacillaceae</taxon>
        <taxon>Bombilactobacillus</taxon>
    </lineage>
</organism>
<comment type="subcellular location">
    <subcellularLocation>
        <location evidence="1">Cell membrane</location>
        <topology evidence="1">Multi-pass membrane protein</topology>
    </subcellularLocation>
</comment>
<dbReference type="GO" id="GO:0009055">
    <property type="term" value="F:electron transfer activity"/>
    <property type="evidence" value="ECO:0007669"/>
    <property type="project" value="TreeGrafter"/>
</dbReference>
<keyword evidence="3" id="KW-0813">Transport</keyword>
<dbReference type="HOGENOM" id="CLU_049294_0_1_9"/>
<keyword evidence="8" id="KW-0249">Electron transport</keyword>
<keyword evidence="4" id="KW-1003">Cell membrane</keyword>
<dbReference type="NCBIfam" id="TIGR00203">
    <property type="entry name" value="cydB"/>
    <property type="match status" value="1"/>
</dbReference>
<dbReference type="GO" id="GO:0016682">
    <property type="term" value="F:oxidoreductase activity, acting on diphenols and related substances as donors, oxygen as acceptor"/>
    <property type="evidence" value="ECO:0007669"/>
    <property type="project" value="TreeGrafter"/>
</dbReference>
<evidence type="ECO:0000256" key="6">
    <source>
        <dbReference type="ARBA" id="ARBA00022692"/>
    </source>
</evidence>
<evidence type="ECO:0000256" key="5">
    <source>
        <dbReference type="ARBA" id="ARBA00022617"/>
    </source>
</evidence>
<dbReference type="PIRSF" id="PIRSF000267">
    <property type="entry name" value="Cyt_oxidse_sub2"/>
    <property type="match status" value="1"/>
</dbReference>
<dbReference type="Proteomes" id="UP000033695">
    <property type="component" value="Unassembled WGS sequence"/>
</dbReference>
<dbReference type="PATRIC" id="fig|1218508.4.peg.1561"/>
<evidence type="ECO:0000256" key="12">
    <source>
        <dbReference type="SAM" id="Phobius"/>
    </source>
</evidence>
<keyword evidence="11 12" id="KW-0472">Membrane</keyword>
<keyword evidence="5" id="KW-0349">Heme</keyword>
<feature type="transmembrane region" description="Helical" evidence="12">
    <location>
        <begin position="199"/>
        <end position="217"/>
    </location>
</feature>
<evidence type="ECO:0000256" key="11">
    <source>
        <dbReference type="ARBA" id="ARBA00023136"/>
    </source>
</evidence>
<dbReference type="STRING" id="1218508.JG29_15680"/>
<feature type="transmembrane region" description="Helical" evidence="12">
    <location>
        <begin position="115"/>
        <end position="137"/>
    </location>
</feature>
<dbReference type="Pfam" id="PF02322">
    <property type="entry name" value="Cyt_bd_oxida_II"/>
    <property type="match status" value="1"/>
</dbReference>
<keyword evidence="10" id="KW-0408">Iron</keyword>
<sequence length="337" mass="37540">MSALQFIWFVLICVLFVGFFFLEGFDFGVGMASGIIARTDEEKQTMLDIIGPHWVVNETWLVTAGGAMFASFPMWYASLFSGYYIMFFLVLVGLIIRGVSFEFANHAETARGRHLWYNTFVIGSLLAPLILCMIFFSMIQGVPINAHGDLSLGFFDIVNWLSLVGGIAGVLMSLIHGLNYVRLTTTGILRERAENLNRFLYPILFVGEVVFALLVFFQTDFFQNKLVSSTIITLLIVVMSLLGAWGVYKHHEAWSLAGSGLSLAFVVILIFNGLFPRVMIATNPAHNILIKDASSSPTALKVMTIVVCILLPIVLIYFIWSYIIFAKRTPSTKKAIG</sequence>
<evidence type="ECO:0000256" key="9">
    <source>
        <dbReference type="ARBA" id="ARBA00022989"/>
    </source>
</evidence>
<evidence type="ECO:0000256" key="1">
    <source>
        <dbReference type="ARBA" id="ARBA00004651"/>
    </source>
</evidence>
<dbReference type="GO" id="GO:0005886">
    <property type="term" value="C:plasma membrane"/>
    <property type="evidence" value="ECO:0007669"/>
    <property type="project" value="UniProtKB-SubCell"/>
</dbReference>
<gene>
    <name evidence="13" type="ORF">JG29_15680</name>
</gene>
<dbReference type="AlphaFoldDB" id="A0A0F4KNH2"/>
<evidence type="ECO:0000256" key="3">
    <source>
        <dbReference type="ARBA" id="ARBA00022448"/>
    </source>
</evidence>
<feature type="transmembrane region" description="Helical" evidence="12">
    <location>
        <begin position="229"/>
        <end position="248"/>
    </location>
</feature>
<reference evidence="13 14" key="1">
    <citation type="submission" date="2014-12" db="EMBL/GenBank/DDBJ databases">
        <title>Comparative genomics of the lactic acid bacteria isolated from the honey bee gut.</title>
        <authorList>
            <person name="Ellegaard K.M."/>
            <person name="Tamarit D."/>
            <person name="Javelind E."/>
            <person name="Olofsson T."/>
            <person name="Andersson S.G."/>
            <person name="Vasquez A."/>
        </authorList>
    </citation>
    <scope>NUCLEOTIDE SEQUENCE [LARGE SCALE GENOMIC DNA]</scope>
    <source>
        <strain evidence="13 14">Hon2</strain>
    </source>
</reference>
<proteinExistence type="inferred from homology"/>
<dbReference type="OrthoDB" id="9776710at2"/>
<keyword evidence="9 12" id="KW-1133">Transmembrane helix</keyword>
<keyword evidence="14" id="KW-1185">Reference proteome</keyword>
<feature type="transmembrane region" description="Helical" evidence="12">
    <location>
        <begin position="157"/>
        <end position="178"/>
    </location>
</feature>
<evidence type="ECO:0000256" key="2">
    <source>
        <dbReference type="ARBA" id="ARBA00007543"/>
    </source>
</evidence>
<evidence type="ECO:0000256" key="8">
    <source>
        <dbReference type="ARBA" id="ARBA00022982"/>
    </source>
</evidence>
<dbReference type="InterPro" id="IPR003317">
    <property type="entry name" value="Cyt-d_oxidase_su2"/>
</dbReference>
<accession>A0A0F4KNH2</accession>
<dbReference type="GO" id="GO:0070069">
    <property type="term" value="C:cytochrome complex"/>
    <property type="evidence" value="ECO:0007669"/>
    <property type="project" value="TreeGrafter"/>
</dbReference>
<evidence type="ECO:0000313" key="13">
    <source>
        <dbReference type="EMBL" id="KJY48222.1"/>
    </source>
</evidence>
<keyword evidence="7" id="KW-0479">Metal-binding</keyword>
<dbReference type="GO" id="GO:0019646">
    <property type="term" value="P:aerobic electron transport chain"/>
    <property type="evidence" value="ECO:0007669"/>
    <property type="project" value="TreeGrafter"/>
</dbReference>
<dbReference type="PANTHER" id="PTHR43141:SF5">
    <property type="entry name" value="CYTOCHROME BD-I UBIQUINOL OXIDASE SUBUNIT 2"/>
    <property type="match status" value="1"/>
</dbReference>
<keyword evidence="6 12" id="KW-0812">Transmembrane</keyword>
<feature type="transmembrane region" description="Helical" evidence="12">
    <location>
        <begin position="83"/>
        <end position="103"/>
    </location>
</feature>
<dbReference type="RefSeq" id="WP_045923386.1">
    <property type="nucleotide sequence ID" value="NZ_JAAEDY010000007.1"/>
</dbReference>
<comment type="caution">
    <text evidence="13">The sequence shown here is derived from an EMBL/GenBank/DDBJ whole genome shotgun (WGS) entry which is preliminary data.</text>
</comment>
<feature type="transmembrane region" description="Helical" evidence="12">
    <location>
        <begin position="300"/>
        <end position="325"/>
    </location>
</feature>
<comment type="similarity">
    <text evidence="2">Belongs to the cytochrome ubiquinol oxidase subunit 2 family.</text>
</comment>
<dbReference type="EMBL" id="JXBZ01000010">
    <property type="protein sequence ID" value="KJY48222.1"/>
    <property type="molecule type" value="Genomic_DNA"/>
</dbReference>
<feature type="transmembrane region" description="Helical" evidence="12">
    <location>
        <begin position="6"/>
        <end position="37"/>
    </location>
</feature>
<name>A0A0F4KNH2_9LACO</name>
<dbReference type="PANTHER" id="PTHR43141">
    <property type="entry name" value="CYTOCHROME BD2 SUBUNIT II"/>
    <property type="match status" value="1"/>
</dbReference>